<evidence type="ECO:0000256" key="5">
    <source>
        <dbReference type="ARBA" id="ARBA00022832"/>
    </source>
</evidence>
<comment type="pathway">
    <text evidence="2 14">Lipid metabolism; fatty acid biosynthesis.</text>
</comment>
<feature type="binding site" evidence="13">
    <location>
        <begin position="155"/>
        <end position="159"/>
    </location>
    <ligand>
        <name>NADP(+)</name>
        <dbReference type="ChEBI" id="CHEBI:58349"/>
    </ligand>
</feature>
<dbReference type="UniPathway" id="UPA00094"/>
<dbReference type="EC" id="1.1.1.100" evidence="14"/>
<evidence type="ECO:0000256" key="7">
    <source>
        <dbReference type="ARBA" id="ARBA00023002"/>
    </source>
</evidence>
<feature type="binding site" evidence="13">
    <location>
        <position position="188"/>
    </location>
    <ligand>
        <name>NADP(+)</name>
        <dbReference type="ChEBI" id="CHEBI:58349"/>
    </ligand>
</feature>
<dbReference type="NCBIfam" id="NF004197">
    <property type="entry name" value="PRK05653.1-1"/>
    <property type="match status" value="1"/>
</dbReference>
<keyword evidence="8 14" id="KW-0443">Lipid metabolism</keyword>
<sequence>MILDNRVAIVTGASRGIGRATALALASAGASVVVNYFGSEEAAREVVSCIEAKGGRALALQADVANGEAVAKLVESTLDHFGRVDILVNNAGITRDNLLLRMKEDDWDKVINTNLKGVYNCTKAVLKPMMKQKEGRIINIASVVGISGNAGQANYAAAKAGIIGFTKSVAKEVASRGILVNAVAPGFIITDMTDSLSEKAKAELQEKIPLGRLGKPEDVAQVVLFLASPAAGYITGQVINVDGGMLI</sequence>
<evidence type="ECO:0000259" key="15">
    <source>
        <dbReference type="SMART" id="SM00822"/>
    </source>
</evidence>
<comment type="function">
    <text evidence="1 14">Catalyzes the NADPH-dependent reduction of beta-ketoacyl-ACP substrates to beta-hydroxyacyl-ACP products, the first reductive step in the elongation cycle of fatty acid biosynthesis.</text>
</comment>
<evidence type="ECO:0000256" key="2">
    <source>
        <dbReference type="ARBA" id="ARBA00005194"/>
    </source>
</evidence>
<evidence type="ECO:0000256" key="13">
    <source>
        <dbReference type="PIRSR" id="PIRSR611284-2"/>
    </source>
</evidence>
<protein>
    <recommendedName>
        <fullName evidence="14">3-oxoacyl-[acyl-carrier-protein] reductase</fullName>
        <ecNumber evidence="14">1.1.1.100</ecNumber>
    </recommendedName>
</protein>
<evidence type="ECO:0000256" key="6">
    <source>
        <dbReference type="ARBA" id="ARBA00022857"/>
    </source>
</evidence>
<evidence type="ECO:0000313" key="16">
    <source>
        <dbReference type="EMBL" id="GAW91073.1"/>
    </source>
</evidence>
<dbReference type="InterPro" id="IPR011284">
    <property type="entry name" value="3oxo_ACP_reduc"/>
</dbReference>
<dbReference type="GO" id="GO:0004316">
    <property type="term" value="F:3-oxoacyl-[acyl-carrier-protein] reductase (NADPH) activity"/>
    <property type="evidence" value="ECO:0007669"/>
    <property type="project" value="UniProtKB-UniRule"/>
</dbReference>
<dbReference type="GO" id="GO:0006633">
    <property type="term" value="P:fatty acid biosynthetic process"/>
    <property type="evidence" value="ECO:0007669"/>
    <property type="project" value="UniProtKB-UniPathway"/>
</dbReference>
<dbReference type="NCBIfam" id="NF004200">
    <property type="entry name" value="PRK05653.1-5"/>
    <property type="match status" value="1"/>
</dbReference>
<dbReference type="PANTHER" id="PTHR42879:SF2">
    <property type="entry name" value="3-OXOACYL-[ACYL-CARRIER-PROTEIN] REDUCTASE FABG"/>
    <property type="match status" value="1"/>
</dbReference>
<keyword evidence="5 14" id="KW-0276">Fatty acid metabolism</keyword>
<dbReference type="NCBIfam" id="NF047420">
    <property type="entry name" value="EF_P_mod_YmfI"/>
    <property type="match status" value="1"/>
</dbReference>
<dbReference type="InterPro" id="IPR020904">
    <property type="entry name" value="Sc_DH/Rdtase_CS"/>
</dbReference>
<feature type="binding site" evidence="13">
    <location>
        <begin position="12"/>
        <end position="15"/>
    </location>
    <ligand>
        <name>NADP(+)</name>
        <dbReference type="ChEBI" id="CHEBI:58349"/>
    </ligand>
</feature>
<dbReference type="Proteomes" id="UP000197032">
    <property type="component" value="Unassembled WGS sequence"/>
</dbReference>
<gene>
    <name evidence="16" type="ORF">KKC1_02350</name>
</gene>
<dbReference type="Gene3D" id="3.40.50.720">
    <property type="entry name" value="NAD(P)-binding Rossmann-like Domain"/>
    <property type="match status" value="1"/>
</dbReference>
<keyword evidence="4 14" id="KW-0444">Lipid biosynthesis</keyword>
<keyword evidence="10" id="KW-0753">Steroid metabolism</keyword>
<dbReference type="InterPro" id="IPR036291">
    <property type="entry name" value="NAD(P)-bd_dom_sf"/>
</dbReference>
<dbReference type="Pfam" id="PF13561">
    <property type="entry name" value="adh_short_C2"/>
    <property type="match status" value="1"/>
</dbReference>
<dbReference type="NCBIfam" id="NF009466">
    <property type="entry name" value="PRK12826.1-2"/>
    <property type="match status" value="1"/>
</dbReference>
<proteinExistence type="inferred from homology"/>
<evidence type="ECO:0000256" key="10">
    <source>
        <dbReference type="ARBA" id="ARBA00023221"/>
    </source>
</evidence>
<evidence type="ECO:0000256" key="4">
    <source>
        <dbReference type="ARBA" id="ARBA00022516"/>
    </source>
</evidence>
<comment type="subunit">
    <text evidence="14">Homotetramer.</text>
</comment>
<feature type="binding site" evidence="13">
    <location>
        <position position="90"/>
    </location>
    <ligand>
        <name>NADP(+)</name>
        <dbReference type="ChEBI" id="CHEBI:58349"/>
    </ligand>
</feature>
<dbReference type="EMBL" id="BDGJ01000004">
    <property type="protein sequence ID" value="GAW91073.1"/>
    <property type="molecule type" value="Genomic_DNA"/>
</dbReference>
<dbReference type="SMART" id="SM00822">
    <property type="entry name" value="PKS_KR"/>
    <property type="match status" value="1"/>
</dbReference>
<comment type="caution">
    <text evidence="16">The sequence shown here is derived from an EMBL/GenBank/DDBJ whole genome shotgun (WGS) entry which is preliminary data.</text>
</comment>
<dbReference type="InterPro" id="IPR057326">
    <property type="entry name" value="KR_dom"/>
</dbReference>
<keyword evidence="6 13" id="KW-0521">NADP</keyword>
<dbReference type="SUPFAM" id="SSF51735">
    <property type="entry name" value="NAD(P)-binding Rossmann-fold domains"/>
    <property type="match status" value="1"/>
</dbReference>
<dbReference type="InterPro" id="IPR050259">
    <property type="entry name" value="SDR"/>
</dbReference>
<dbReference type="GO" id="GO:0051287">
    <property type="term" value="F:NAD binding"/>
    <property type="evidence" value="ECO:0007669"/>
    <property type="project" value="UniProtKB-UniRule"/>
</dbReference>
<evidence type="ECO:0000313" key="17">
    <source>
        <dbReference type="Proteomes" id="UP000197032"/>
    </source>
</evidence>
<evidence type="ECO:0000256" key="8">
    <source>
        <dbReference type="ARBA" id="ARBA00023098"/>
    </source>
</evidence>
<dbReference type="PRINTS" id="PR00080">
    <property type="entry name" value="SDRFAMILY"/>
</dbReference>
<evidence type="ECO:0000256" key="14">
    <source>
        <dbReference type="RuleBase" id="RU366074"/>
    </source>
</evidence>
<feature type="domain" description="Ketoreductase" evidence="15">
    <location>
        <begin position="6"/>
        <end position="191"/>
    </location>
</feature>
<comment type="catalytic activity">
    <reaction evidence="11 14">
        <text>a (3R)-hydroxyacyl-[ACP] + NADP(+) = a 3-oxoacyl-[ACP] + NADPH + H(+)</text>
        <dbReference type="Rhea" id="RHEA:17397"/>
        <dbReference type="Rhea" id="RHEA-COMP:9916"/>
        <dbReference type="Rhea" id="RHEA-COMP:9945"/>
        <dbReference type="ChEBI" id="CHEBI:15378"/>
        <dbReference type="ChEBI" id="CHEBI:57783"/>
        <dbReference type="ChEBI" id="CHEBI:58349"/>
        <dbReference type="ChEBI" id="CHEBI:78776"/>
        <dbReference type="ChEBI" id="CHEBI:78827"/>
        <dbReference type="EC" id="1.1.1.100"/>
    </reaction>
</comment>
<dbReference type="NCBIfam" id="NF005559">
    <property type="entry name" value="PRK07231.1"/>
    <property type="match status" value="1"/>
</dbReference>
<evidence type="ECO:0000256" key="3">
    <source>
        <dbReference type="ARBA" id="ARBA00006484"/>
    </source>
</evidence>
<evidence type="ECO:0000256" key="1">
    <source>
        <dbReference type="ARBA" id="ARBA00002607"/>
    </source>
</evidence>
<evidence type="ECO:0000256" key="12">
    <source>
        <dbReference type="PIRSR" id="PIRSR611284-1"/>
    </source>
</evidence>
<comment type="similarity">
    <text evidence="3 14">Belongs to the short-chain dehydrogenases/reductases (SDR) family.</text>
</comment>
<dbReference type="AlphaFoldDB" id="A0A1Z5HNH6"/>
<dbReference type="RefSeq" id="WP_088552667.1">
    <property type="nucleotide sequence ID" value="NZ_BDGJ01000004.1"/>
</dbReference>
<dbReference type="NCBIfam" id="TIGR01830">
    <property type="entry name" value="3oxo_ACP_reduc"/>
    <property type="match status" value="1"/>
</dbReference>
<accession>A0A1Z5HNH6</accession>
<dbReference type="OrthoDB" id="9803333at2"/>
<dbReference type="GO" id="GO:0008202">
    <property type="term" value="P:steroid metabolic process"/>
    <property type="evidence" value="ECO:0007669"/>
    <property type="project" value="UniProtKB-KW"/>
</dbReference>
<dbReference type="CDD" id="cd05333">
    <property type="entry name" value="BKR_SDR_c"/>
    <property type="match status" value="1"/>
</dbReference>
<dbReference type="NCBIfam" id="NF009464">
    <property type="entry name" value="PRK12824.1"/>
    <property type="match status" value="1"/>
</dbReference>
<reference evidence="17" key="1">
    <citation type="journal article" date="2017" name="Appl. Environ. Microbiol.">
        <title>Genomic analysis of Calderihabitans maritimus KKC1, a thermophilic hydrogenogenic carboxydotrophic bacterium isolated from marine sediment.</title>
        <authorList>
            <person name="Omae K."/>
            <person name="Yoneda Y."/>
            <person name="Fukuyama Y."/>
            <person name="Yoshida T."/>
            <person name="Sako Y."/>
        </authorList>
    </citation>
    <scope>NUCLEOTIDE SEQUENCE [LARGE SCALE GENOMIC DNA]</scope>
    <source>
        <strain evidence="17">KKC1</strain>
    </source>
</reference>
<keyword evidence="17" id="KW-1185">Reference proteome</keyword>
<keyword evidence="7 14" id="KW-0560">Oxidoreductase</keyword>
<dbReference type="PROSITE" id="PS00061">
    <property type="entry name" value="ADH_SHORT"/>
    <property type="match status" value="1"/>
</dbReference>
<dbReference type="FunFam" id="3.40.50.720:FF:000037">
    <property type="entry name" value="3-oxoacyl-[acyl-carrier-protein] reductase FabG"/>
    <property type="match status" value="1"/>
</dbReference>
<organism evidence="16 17">
    <name type="scientific">Calderihabitans maritimus</name>
    <dbReference type="NCBI Taxonomy" id="1246530"/>
    <lineage>
        <taxon>Bacteria</taxon>
        <taxon>Bacillati</taxon>
        <taxon>Bacillota</taxon>
        <taxon>Clostridia</taxon>
        <taxon>Neomoorellales</taxon>
        <taxon>Calderihabitantaceae</taxon>
        <taxon>Calderihabitans</taxon>
    </lineage>
</organism>
<evidence type="ECO:0000256" key="9">
    <source>
        <dbReference type="ARBA" id="ARBA00023160"/>
    </source>
</evidence>
<feature type="active site" description="Proton acceptor" evidence="12">
    <location>
        <position position="155"/>
    </location>
</feature>
<dbReference type="InterPro" id="IPR002347">
    <property type="entry name" value="SDR_fam"/>
</dbReference>
<dbReference type="PANTHER" id="PTHR42879">
    <property type="entry name" value="3-OXOACYL-(ACYL-CARRIER-PROTEIN) REDUCTASE"/>
    <property type="match status" value="1"/>
</dbReference>
<name>A0A1Z5HNH6_9FIRM</name>
<evidence type="ECO:0000256" key="11">
    <source>
        <dbReference type="ARBA" id="ARBA00048508"/>
    </source>
</evidence>
<keyword evidence="9 14" id="KW-0275">Fatty acid biosynthesis</keyword>
<dbReference type="PRINTS" id="PR00081">
    <property type="entry name" value="GDHRDH"/>
</dbReference>